<evidence type="ECO:0000256" key="3">
    <source>
        <dbReference type="ARBA" id="ARBA00022692"/>
    </source>
</evidence>
<dbReference type="AlphaFoldDB" id="S0FVQ2"/>
<evidence type="ECO:0000256" key="5">
    <source>
        <dbReference type="ARBA" id="ARBA00023136"/>
    </source>
</evidence>
<name>S0FVQ2_9BACT</name>
<evidence type="ECO:0000256" key="7">
    <source>
        <dbReference type="SAM" id="Phobius"/>
    </source>
</evidence>
<evidence type="ECO:0000313" key="10">
    <source>
        <dbReference type="EMBL" id="EMS78790.1"/>
    </source>
</evidence>
<feature type="transmembrane region" description="Helical" evidence="7">
    <location>
        <begin position="454"/>
        <end position="472"/>
    </location>
</feature>
<evidence type="ECO:0000256" key="4">
    <source>
        <dbReference type="ARBA" id="ARBA00022989"/>
    </source>
</evidence>
<keyword evidence="4 7" id="KW-1133">Transmembrane helix</keyword>
<proteinExistence type="predicted"/>
<dbReference type="GO" id="GO:0005886">
    <property type="term" value="C:plasma membrane"/>
    <property type="evidence" value="ECO:0007669"/>
    <property type="project" value="UniProtKB-SubCell"/>
</dbReference>
<keyword evidence="2" id="KW-1003">Cell membrane</keyword>
<dbReference type="PANTHER" id="PTHR32309">
    <property type="entry name" value="TYROSINE-PROTEIN KINASE"/>
    <property type="match status" value="1"/>
</dbReference>
<dbReference type="Proteomes" id="UP000014216">
    <property type="component" value="Unassembled WGS sequence"/>
</dbReference>
<dbReference type="RefSeq" id="WP_006967299.1">
    <property type="nucleotide sequence ID" value="NZ_APJX01000007.1"/>
</dbReference>
<keyword evidence="5 7" id="KW-0472">Membrane</keyword>
<keyword evidence="3 7" id="KW-0812">Transmembrane</keyword>
<keyword evidence="6" id="KW-0175">Coiled coil</keyword>
<dbReference type="GO" id="GO:0004713">
    <property type="term" value="F:protein tyrosine kinase activity"/>
    <property type="evidence" value="ECO:0007669"/>
    <property type="project" value="TreeGrafter"/>
</dbReference>
<protein>
    <submittedName>
        <fullName evidence="10">Succinoglycan biosynthesis transport protein ExoP</fullName>
    </submittedName>
</protein>
<evidence type="ECO:0000256" key="1">
    <source>
        <dbReference type="ARBA" id="ARBA00004651"/>
    </source>
</evidence>
<feature type="domain" description="Polysaccharide chain length determinant N-terminal" evidence="8">
    <location>
        <begin position="14"/>
        <end position="106"/>
    </location>
</feature>
<reference evidence="10 11" key="1">
    <citation type="journal article" date="2013" name="Genome Announc.">
        <title>Draft Genome Sequence of Desulfotignum phosphitoxidans DSM 13687 Strain FiPS-3.</title>
        <authorList>
            <person name="Poehlein A."/>
            <person name="Daniel R."/>
            <person name="Simeonova D.D."/>
        </authorList>
    </citation>
    <scope>NUCLEOTIDE SEQUENCE [LARGE SCALE GENOMIC DNA]</scope>
    <source>
        <strain evidence="10 11">DSM 13687</strain>
    </source>
</reference>
<dbReference type="PANTHER" id="PTHR32309:SF13">
    <property type="entry name" value="FERRIC ENTEROBACTIN TRANSPORT PROTEIN FEPE"/>
    <property type="match status" value="1"/>
</dbReference>
<sequence>MQDTPSESFFQEKEIHLSEYLMVLMKRRTLIILVFILTVLATAFYSYSVAPVYESSARLILDKESSSSPITGERTDYESYHSQTMTFNTSINMIKSTPVIKMVIDALDLDARKGGQEKDLEINPFRKWLSQLKANIKLLIKKDGQEDGLTPEETENRRLQGLVSAIRSKITVEQIRDTRLLNISVKDKDPELAAAIANTLAAKFMEFNLANKMDASKQTLAWLNEELYDLRKKLEDDEQKFFDYKQENMVFSIEGKQKLAEQKIQEFNNKYLETRNKRLELDAKINELEKNLGTLKGVANVRSLINNPIIESIYAKVVDLEIELSRLAKTYKGKHPRIVQTQTELEKTRNSLAQEIAKEKENLKSERKVLFAREKTLESTLAEFEKEALDTSSKELRYTILQRNVDTSRNLYDLMVSRIKESNILQTANTSNIRLVETAQVPVGPVSPNKKRNLLLAMVLGVFFGCGLAFFFEYMDQTVRTEEDIQQHFNLPVLSVIPKADKSVSYGAYH</sequence>
<feature type="domain" description="Tyrosine-protein kinase G-rich" evidence="9">
    <location>
        <begin position="401"/>
        <end position="471"/>
    </location>
</feature>
<dbReference type="InterPro" id="IPR003856">
    <property type="entry name" value="LPS_length_determ_N"/>
</dbReference>
<comment type="caution">
    <text evidence="10">The sequence shown here is derived from an EMBL/GenBank/DDBJ whole genome shotgun (WGS) entry which is preliminary data.</text>
</comment>
<dbReference type="Pfam" id="PF13807">
    <property type="entry name" value="GNVR"/>
    <property type="match status" value="1"/>
</dbReference>
<evidence type="ECO:0000256" key="2">
    <source>
        <dbReference type="ARBA" id="ARBA00022475"/>
    </source>
</evidence>
<dbReference type="OrthoDB" id="9812433at2"/>
<evidence type="ECO:0000256" key="6">
    <source>
        <dbReference type="SAM" id="Coils"/>
    </source>
</evidence>
<feature type="coiled-coil region" evidence="6">
    <location>
        <begin position="342"/>
        <end position="373"/>
    </location>
</feature>
<dbReference type="InterPro" id="IPR032807">
    <property type="entry name" value="GNVR"/>
</dbReference>
<evidence type="ECO:0000313" key="11">
    <source>
        <dbReference type="Proteomes" id="UP000014216"/>
    </source>
</evidence>
<keyword evidence="11" id="KW-1185">Reference proteome</keyword>
<feature type="coiled-coil region" evidence="6">
    <location>
        <begin position="220"/>
        <end position="291"/>
    </location>
</feature>
<feature type="transmembrane region" description="Helical" evidence="7">
    <location>
        <begin position="30"/>
        <end position="50"/>
    </location>
</feature>
<dbReference type="Pfam" id="PF02706">
    <property type="entry name" value="Wzz"/>
    <property type="match status" value="1"/>
</dbReference>
<dbReference type="InterPro" id="IPR050445">
    <property type="entry name" value="Bact_polysacc_biosynth/exp"/>
</dbReference>
<gene>
    <name evidence="10" type="primary">exoP</name>
    <name evidence="10" type="ORF">Dpo_7c02670</name>
</gene>
<accession>S0FVQ2</accession>
<evidence type="ECO:0000259" key="9">
    <source>
        <dbReference type="Pfam" id="PF13807"/>
    </source>
</evidence>
<comment type="subcellular location">
    <subcellularLocation>
        <location evidence="1">Cell membrane</location>
        <topology evidence="1">Multi-pass membrane protein</topology>
    </subcellularLocation>
</comment>
<dbReference type="EMBL" id="APJX01000007">
    <property type="protein sequence ID" value="EMS78790.1"/>
    <property type="molecule type" value="Genomic_DNA"/>
</dbReference>
<evidence type="ECO:0000259" key="8">
    <source>
        <dbReference type="Pfam" id="PF02706"/>
    </source>
</evidence>
<organism evidence="10 11">
    <name type="scientific">Desulfotignum phosphitoxidans DSM 13687</name>
    <dbReference type="NCBI Taxonomy" id="1286635"/>
    <lineage>
        <taxon>Bacteria</taxon>
        <taxon>Pseudomonadati</taxon>
        <taxon>Thermodesulfobacteriota</taxon>
        <taxon>Desulfobacteria</taxon>
        <taxon>Desulfobacterales</taxon>
        <taxon>Desulfobacteraceae</taxon>
        <taxon>Desulfotignum</taxon>
    </lineage>
</organism>